<dbReference type="Gene3D" id="3.30.70.1920">
    <property type="match status" value="1"/>
</dbReference>
<accession>X1BWF7</accession>
<proteinExistence type="predicted"/>
<dbReference type="InterPro" id="IPR041293">
    <property type="entry name" value="SerS_tRNA-bd"/>
</dbReference>
<name>X1BWF7_9ZZZZ</name>
<protein>
    <recommendedName>
        <fullName evidence="1">Serine-tRNA ligase type 2 tRNA-binding domain-containing protein</fullName>
    </recommendedName>
</protein>
<comment type="caution">
    <text evidence="2">The sequence shown here is derived from an EMBL/GenBank/DDBJ whole genome shotgun (WGS) entry which is preliminary data.</text>
</comment>
<dbReference type="Pfam" id="PF18490">
    <property type="entry name" value="tRNA_bind_4"/>
    <property type="match status" value="1"/>
</dbReference>
<dbReference type="InterPro" id="IPR045864">
    <property type="entry name" value="aa-tRNA-synth_II/BPL/LPL"/>
</dbReference>
<feature type="non-terminal residue" evidence="2">
    <location>
        <position position="334"/>
    </location>
</feature>
<organism evidence="2">
    <name type="scientific">marine sediment metagenome</name>
    <dbReference type="NCBI Taxonomy" id="412755"/>
    <lineage>
        <taxon>unclassified sequences</taxon>
        <taxon>metagenomes</taxon>
        <taxon>ecological metagenomes</taxon>
    </lineage>
</organism>
<sequence length="334" mass="38980">ISLIKKEIETFISSYNKSLQQKDKNIKISDIKIQKNTLSLNINSQGIFRPHNALLQLKNSISKEFGKKHKLGVREIKINNYDIQFDLEKKPLKNVTIPFADVKFKEKQATISLNNIDEEFLQKNYIDRMINLVNEKVENQYYEGKGEFWKLIWESGEKKPIWTKDPTEEMTKLDWLKQGPTKGKWFFRPQATAILKTMEKIAVEEVLKPLRFQEIIESNLVPFDIWLKTGHLEGMPGEFYYISEPATRDVEKWERFVDLIKITKEVPLEELEKNISTPAAGICYAQCPVIYWSFKGKTISEKSLPVLVYDNTAVSGRYESGGRHGIERVDEFHR</sequence>
<feature type="domain" description="Serine-tRNA ligase type 2 tRNA-binding" evidence="1">
    <location>
        <begin position="4"/>
        <end position="139"/>
    </location>
</feature>
<feature type="non-terminal residue" evidence="2">
    <location>
        <position position="1"/>
    </location>
</feature>
<evidence type="ECO:0000313" key="2">
    <source>
        <dbReference type="EMBL" id="GAG88503.1"/>
    </source>
</evidence>
<dbReference type="AlphaFoldDB" id="X1BWF7"/>
<dbReference type="EMBL" id="BART01010387">
    <property type="protein sequence ID" value="GAG88503.1"/>
    <property type="molecule type" value="Genomic_DNA"/>
</dbReference>
<gene>
    <name evidence="2" type="ORF">S01H4_22611</name>
</gene>
<reference evidence="2" key="1">
    <citation type="journal article" date="2014" name="Front. Microbiol.">
        <title>High frequency of phylogenetically diverse reductive dehalogenase-homologous genes in deep subseafloor sedimentary metagenomes.</title>
        <authorList>
            <person name="Kawai M."/>
            <person name="Futagami T."/>
            <person name="Toyoda A."/>
            <person name="Takaki Y."/>
            <person name="Nishi S."/>
            <person name="Hori S."/>
            <person name="Arai W."/>
            <person name="Tsubouchi T."/>
            <person name="Morono Y."/>
            <person name="Uchiyama I."/>
            <person name="Ito T."/>
            <person name="Fujiyama A."/>
            <person name="Inagaki F."/>
            <person name="Takami H."/>
        </authorList>
    </citation>
    <scope>NUCLEOTIDE SEQUENCE</scope>
    <source>
        <strain evidence="2">Expedition CK06-06</strain>
    </source>
</reference>
<dbReference type="Gene3D" id="3.30.930.10">
    <property type="entry name" value="Bira Bifunctional Protein, Domain 2"/>
    <property type="match status" value="1"/>
</dbReference>
<dbReference type="SUPFAM" id="SSF55681">
    <property type="entry name" value="Class II aaRS and biotin synthetases"/>
    <property type="match status" value="1"/>
</dbReference>
<evidence type="ECO:0000259" key="1">
    <source>
        <dbReference type="Pfam" id="PF18490"/>
    </source>
</evidence>